<feature type="transmembrane region" description="Helical" evidence="20">
    <location>
        <begin position="465"/>
        <end position="486"/>
    </location>
</feature>
<keyword evidence="12" id="KW-0406">Ion transport</keyword>
<feature type="compositionally biased region" description="Basic and acidic residues" evidence="19">
    <location>
        <begin position="1723"/>
        <end position="1735"/>
    </location>
</feature>
<feature type="transmembrane region" description="Helical" evidence="20">
    <location>
        <begin position="38"/>
        <end position="56"/>
    </location>
</feature>
<dbReference type="Pfam" id="PF16905">
    <property type="entry name" value="GPHH"/>
    <property type="match status" value="1"/>
</dbReference>
<organism evidence="22 23">
    <name type="scientific">Dreissena polymorpha</name>
    <name type="common">Zebra mussel</name>
    <name type="synonym">Mytilus polymorpha</name>
    <dbReference type="NCBI Taxonomy" id="45954"/>
    <lineage>
        <taxon>Eukaryota</taxon>
        <taxon>Metazoa</taxon>
        <taxon>Spiralia</taxon>
        <taxon>Lophotrochozoa</taxon>
        <taxon>Mollusca</taxon>
        <taxon>Bivalvia</taxon>
        <taxon>Autobranchia</taxon>
        <taxon>Heteroconchia</taxon>
        <taxon>Euheterodonta</taxon>
        <taxon>Imparidentia</taxon>
        <taxon>Neoheterodontei</taxon>
        <taxon>Myida</taxon>
        <taxon>Dreissenoidea</taxon>
        <taxon>Dreissenidae</taxon>
        <taxon>Dreissena</taxon>
    </lineage>
</organism>
<dbReference type="PANTHER" id="PTHR45628:SF7">
    <property type="entry name" value="VOLTAGE-DEPENDENT CALCIUM CHANNEL TYPE A SUBUNIT ALPHA-1"/>
    <property type="match status" value="1"/>
</dbReference>
<dbReference type="Pfam" id="PF08763">
    <property type="entry name" value="Ca_chan_IQ"/>
    <property type="match status" value="1"/>
</dbReference>
<feature type="compositionally biased region" description="Basic residues" evidence="19">
    <location>
        <begin position="1215"/>
        <end position="1226"/>
    </location>
</feature>
<dbReference type="FunFam" id="1.10.287.70:FF:000023">
    <property type="entry name" value="Voltage-dependent R-type calcium channel subunit alpha"/>
    <property type="match status" value="1"/>
</dbReference>
<dbReference type="Proteomes" id="UP000828390">
    <property type="component" value="Unassembled WGS sequence"/>
</dbReference>
<keyword evidence="2" id="KW-0813">Transport</keyword>
<dbReference type="EMBL" id="JAIWYP010000007">
    <property type="protein sequence ID" value="KAH3796844.1"/>
    <property type="molecule type" value="Genomic_DNA"/>
</dbReference>
<feature type="compositionally biased region" description="Low complexity" evidence="19">
    <location>
        <begin position="1487"/>
        <end position="1499"/>
    </location>
</feature>
<feature type="region of interest" description="Disordered" evidence="19">
    <location>
        <begin position="1323"/>
        <end position="1374"/>
    </location>
</feature>
<feature type="region of interest" description="Disordered" evidence="19">
    <location>
        <begin position="351"/>
        <end position="397"/>
    </location>
</feature>
<dbReference type="PRINTS" id="PR00167">
    <property type="entry name" value="CACHANNEL"/>
</dbReference>
<feature type="transmembrane region" description="Helical" evidence="20">
    <location>
        <begin position="164"/>
        <end position="187"/>
    </location>
</feature>
<feature type="compositionally biased region" description="Low complexity" evidence="19">
    <location>
        <begin position="1459"/>
        <end position="1471"/>
    </location>
</feature>
<feature type="domain" description="EF-hand" evidence="21">
    <location>
        <begin position="1009"/>
        <end position="1044"/>
    </location>
</feature>
<keyword evidence="8" id="KW-0677">Repeat</keyword>
<evidence type="ECO:0000313" key="23">
    <source>
        <dbReference type="Proteomes" id="UP000828390"/>
    </source>
</evidence>
<feature type="transmembrane region" description="Helical" evidence="20">
    <location>
        <begin position="678"/>
        <end position="703"/>
    </location>
</feature>
<feature type="compositionally biased region" description="Polar residues" evidence="19">
    <location>
        <begin position="374"/>
        <end position="392"/>
    </location>
</feature>
<dbReference type="PROSITE" id="PS50222">
    <property type="entry name" value="EF_HAND_2"/>
    <property type="match status" value="1"/>
</dbReference>
<reference evidence="22" key="2">
    <citation type="submission" date="2020-11" db="EMBL/GenBank/DDBJ databases">
        <authorList>
            <person name="McCartney M.A."/>
            <person name="Auch B."/>
            <person name="Kono T."/>
            <person name="Mallez S."/>
            <person name="Becker A."/>
            <person name="Gohl D.M."/>
            <person name="Silverstein K.A.T."/>
            <person name="Koren S."/>
            <person name="Bechman K.B."/>
            <person name="Herman A."/>
            <person name="Abrahante J.E."/>
            <person name="Garbe J."/>
        </authorList>
    </citation>
    <scope>NUCLEOTIDE SEQUENCE</scope>
    <source>
        <strain evidence="22">Duluth1</strain>
        <tissue evidence="22">Whole animal</tissue>
    </source>
</reference>
<dbReference type="GO" id="GO:0098703">
    <property type="term" value="P:calcium ion import across plasma membrane"/>
    <property type="evidence" value="ECO:0007669"/>
    <property type="project" value="TreeGrafter"/>
</dbReference>
<dbReference type="InterPro" id="IPR050599">
    <property type="entry name" value="VDCC_alpha-1_subunit"/>
</dbReference>
<evidence type="ECO:0000256" key="16">
    <source>
        <dbReference type="ARBA" id="ARBA00069462"/>
    </source>
</evidence>
<dbReference type="FunFam" id="1.20.120.350:FF:000013">
    <property type="entry name" value="Voltage-dependent N-type calcium channel subunit alpha"/>
    <property type="match status" value="1"/>
</dbReference>
<protein>
    <recommendedName>
        <fullName evidence="16">Voltage-dependent calcium channel type A subunit alpha-1</fullName>
    </recommendedName>
</protein>
<dbReference type="InterPro" id="IPR002077">
    <property type="entry name" value="VDCCAlpha1"/>
</dbReference>
<comment type="subcellular location">
    <subcellularLocation>
        <location evidence="1 18">Membrane</location>
        <topology evidence="1 18">Multi-pass membrane protein</topology>
    </subcellularLocation>
</comment>
<accession>A0A9D4FFP7</accession>
<feature type="transmembrane region" description="Helical" evidence="20">
    <location>
        <begin position="969"/>
        <end position="993"/>
    </location>
</feature>
<comment type="similarity">
    <text evidence="18">Belongs to the calcium channel alpha-1 subunit (TC 1.A.1.11) family.</text>
</comment>
<feature type="transmembrane region" description="Helical" evidence="20">
    <location>
        <begin position="68"/>
        <end position="86"/>
    </location>
</feature>
<feature type="transmembrane region" description="Helical" evidence="20">
    <location>
        <begin position="498"/>
        <end position="516"/>
    </location>
</feature>
<gene>
    <name evidence="22" type="ORF">DPMN_150419</name>
</gene>
<evidence type="ECO:0000256" key="3">
    <source>
        <dbReference type="ARBA" id="ARBA00022553"/>
    </source>
</evidence>
<feature type="region of interest" description="Disordered" evidence="19">
    <location>
        <begin position="1157"/>
        <end position="1180"/>
    </location>
</feature>
<feature type="compositionally biased region" description="Basic and acidic residues" evidence="19">
    <location>
        <begin position="1164"/>
        <end position="1179"/>
    </location>
</feature>
<keyword evidence="9 17" id="KW-0106">Calcium</keyword>
<evidence type="ECO:0000256" key="4">
    <source>
        <dbReference type="ARBA" id="ARBA00022568"/>
    </source>
</evidence>
<evidence type="ECO:0000259" key="21">
    <source>
        <dbReference type="PROSITE" id="PS50222"/>
    </source>
</evidence>
<keyword evidence="11 20" id="KW-1133">Transmembrane helix</keyword>
<dbReference type="GO" id="GO:0005891">
    <property type="term" value="C:voltage-gated calcium channel complex"/>
    <property type="evidence" value="ECO:0007669"/>
    <property type="project" value="InterPro"/>
</dbReference>
<evidence type="ECO:0000256" key="19">
    <source>
        <dbReference type="SAM" id="MobiDB-lite"/>
    </source>
</evidence>
<feature type="binding site" evidence="17">
    <location>
        <position position="649"/>
    </location>
    <ligand>
        <name>Ca(2+)</name>
        <dbReference type="ChEBI" id="CHEBI:29108"/>
    </ligand>
</feature>
<evidence type="ECO:0000256" key="8">
    <source>
        <dbReference type="ARBA" id="ARBA00022737"/>
    </source>
</evidence>
<keyword evidence="5 18" id="KW-0107">Calcium channel</keyword>
<dbReference type="FunFam" id="1.20.120.350:FF:000001">
    <property type="entry name" value="Voltage-dependent L-type calcium channel subunit alpha"/>
    <property type="match status" value="1"/>
</dbReference>
<dbReference type="SUPFAM" id="SSF81324">
    <property type="entry name" value="Voltage-gated potassium channels"/>
    <property type="match status" value="3"/>
</dbReference>
<evidence type="ECO:0000256" key="15">
    <source>
        <dbReference type="ARBA" id="ARBA00023303"/>
    </source>
</evidence>
<keyword evidence="14" id="KW-0325">Glycoprotein</keyword>
<keyword evidence="13 20" id="KW-0472">Membrane</keyword>
<feature type="transmembrane region" description="Helical" evidence="20">
    <location>
        <begin position="568"/>
        <end position="587"/>
    </location>
</feature>
<evidence type="ECO:0000256" key="18">
    <source>
        <dbReference type="RuleBase" id="RU003808"/>
    </source>
</evidence>
<keyword evidence="15" id="KW-0407">Ion channel</keyword>
<feature type="compositionally biased region" description="Low complexity" evidence="19">
    <location>
        <begin position="1702"/>
        <end position="1720"/>
    </location>
</feature>
<keyword evidence="4 18" id="KW-0109">Calcium transport</keyword>
<evidence type="ECO:0000313" key="22">
    <source>
        <dbReference type="EMBL" id="KAH3796844.1"/>
    </source>
</evidence>
<dbReference type="Gene3D" id="1.10.238.10">
    <property type="entry name" value="EF-hand"/>
    <property type="match status" value="1"/>
</dbReference>
<keyword evidence="6 20" id="KW-0812">Transmembrane</keyword>
<evidence type="ECO:0000256" key="7">
    <source>
        <dbReference type="ARBA" id="ARBA00022723"/>
    </source>
</evidence>
<feature type="binding site" evidence="17">
    <location>
        <position position="218"/>
    </location>
    <ligand>
        <name>Ca(2+)</name>
        <dbReference type="ChEBI" id="CHEBI:29108"/>
    </ligand>
</feature>
<keyword evidence="23" id="KW-1185">Reference proteome</keyword>
<feature type="region of interest" description="Disordered" evidence="19">
    <location>
        <begin position="1393"/>
        <end position="1749"/>
    </location>
</feature>
<dbReference type="Gene3D" id="1.20.120.350">
    <property type="entry name" value="Voltage-gated potassium channels. Chain C"/>
    <property type="match status" value="3"/>
</dbReference>
<dbReference type="FunFam" id="1.20.120.350:FF:000011">
    <property type="entry name" value="Voltage-dependent N-type calcium channel subunit alpha"/>
    <property type="match status" value="1"/>
</dbReference>
<dbReference type="FunFam" id="1.10.238.10:FF:000063">
    <property type="entry name" value="Voltage-dependent N-type calcium channel subunit alpha"/>
    <property type="match status" value="1"/>
</dbReference>
<feature type="compositionally biased region" description="Polar residues" evidence="19">
    <location>
        <begin position="1406"/>
        <end position="1415"/>
    </location>
</feature>
<keyword evidence="10 18" id="KW-0851">Voltage-gated channel</keyword>
<reference evidence="22" key="1">
    <citation type="journal article" date="2019" name="bioRxiv">
        <title>The Genome of the Zebra Mussel, Dreissena polymorpha: A Resource for Invasive Species Research.</title>
        <authorList>
            <person name="McCartney M.A."/>
            <person name="Auch B."/>
            <person name="Kono T."/>
            <person name="Mallez S."/>
            <person name="Zhang Y."/>
            <person name="Obille A."/>
            <person name="Becker A."/>
            <person name="Abrahante J.E."/>
            <person name="Garbe J."/>
            <person name="Badalamenti J.P."/>
            <person name="Herman A."/>
            <person name="Mangelson H."/>
            <person name="Liachko I."/>
            <person name="Sullivan S."/>
            <person name="Sone E.D."/>
            <person name="Koren S."/>
            <person name="Silverstein K.A.T."/>
            <person name="Beckman K.B."/>
            <person name="Gohl D.M."/>
        </authorList>
    </citation>
    <scope>NUCLEOTIDE SEQUENCE</scope>
    <source>
        <strain evidence="22">Duluth1</strain>
        <tissue evidence="22">Whole animal</tissue>
    </source>
</reference>
<feature type="transmembrane region" description="Helical" evidence="20">
    <location>
        <begin position="426"/>
        <end position="445"/>
    </location>
</feature>
<dbReference type="InterPro" id="IPR014873">
    <property type="entry name" value="VDCC_a1su_IQ"/>
</dbReference>
<evidence type="ECO:0000256" key="10">
    <source>
        <dbReference type="ARBA" id="ARBA00022882"/>
    </source>
</evidence>
<dbReference type="Gene3D" id="1.10.287.70">
    <property type="match status" value="3"/>
</dbReference>
<feature type="compositionally biased region" description="Basic and acidic residues" evidence="19">
    <location>
        <begin position="1636"/>
        <end position="1645"/>
    </location>
</feature>
<evidence type="ECO:0000256" key="20">
    <source>
        <dbReference type="SAM" id="Phobius"/>
    </source>
</evidence>
<evidence type="ECO:0000256" key="17">
    <source>
        <dbReference type="PIRSR" id="PIRSR602077-1"/>
    </source>
</evidence>
<feature type="non-terminal residue" evidence="22">
    <location>
        <position position="1"/>
    </location>
</feature>
<feature type="compositionally biased region" description="Basic and acidic residues" evidence="19">
    <location>
        <begin position="1202"/>
        <end position="1214"/>
    </location>
</feature>
<dbReference type="InterPro" id="IPR027359">
    <property type="entry name" value="Volt_channel_dom_sf"/>
</dbReference>
<keyword evidence="3" id="KW-0597">Phosphoprotein</keyword>
<feature type="transmembrane region" description="Helical" evidence="20">
    <location>
        <begin position="759"/>
        <end position="777"/>
    </location>
</feature>
<evidence type="ECO:0000256" key="6">
    <source>
        <dbReference type="ARBA" id="ARBA00022692"/>
    </source>
</evidence>
<dbReference type="GO" id="GO:0008331">
    <property type="term" value="F:high voltage-gated calcium channel activity"/>
    <property type="evidence" value="ECO:0007669"/>
    <property type="project" value="TreeGrafter"/>
</dbReference>
<evidence type="ECO:0000256" key="12">
    <source>
        <dbReference type="ARBA" id="ARBA00023065"/>
    </source>
</evidence>
<name>A0A9D4FFP7_DREPO</name>
<keyword evidence="7 17" id="KW-0479">Metal-binding</keyword>
<dbReference type="FunFam" id="1.10.287.70:FF:000059">
    <property type="entry name" value="Voltage-dependent N-type calcium channel subunit alpha"/>
    <property type="match status" value="1"/>
</dbReference>
<evidence type="ECO:0000256" key="11">
    <source>
        <dbReference type="ARBA" id="ARBA00022989"/>
    </source>
</evidence>
<dbReference type="InterPro" id="IPR002048">
    <property type="entry name" value="EF_hand_dom"/>
</dbReference>
<evidence type="ECO:0000256" key="13">
    <source>
        <dbReference type="ARBA" id="ARBA00023136"/>
    </source>
</evidence>
<evidence type="ECO:0000256" key="5">
    <source>
        <dbReference type="ARBA" id="ARBA00022673"/>
    </source>
</evidence>
<dbReference type="Pfam" id="PF00520">
    <property type="entry name" value="Ion_trans"/>
    <property type="match status" value="3"/>
</dbReference>
<dbReference type="GO" id="GO:0007268">
    <property type="term" value="P:chemical synaptic transmission"/>
    <property type="evidence" value="ECO:0007669"/>
    <property type="project" value="TreeGrafter"/>
</dbReference>
<feature type="compositionally biased region" description="Polar residues" evidence="19">
    <location>
        <begin position="1646"/>
        <end position="1663"/>
    </location>
</feature>
<evidence type="ECO:0000256" key="1">
    <source>
        <dbReference type="ARBA" id="ARBA00004141"/>
    </source>
</evidence>
<dbReference type="PANTHER" id="PTHR45628">
    <property type="entry name" value="VOLTAGE-DEPENDENT CALCIUM CHANNEL TYPE A SUBUNIT ALPHA-1"/>
    <property type="match status" value="1"/>
</dbReference>
<feature type="transmembrane region" description="Helical" evidence="20">
    <location>
        <begin position="882"/>
        <end position="904"/>
    </location>
</feature>
<dbReference type="GO" id="GO:0045202">
    <property type="term" value="C:synapse"/>
    <property type="evidence" value="ECO:0007669"/>
    <property type="project" value="GOC"/>
</dbReference>
<evidence type="ECO:0000256" key="14">
    <source>
        <dbReference type="ARBA" id="ARBA00023180"/>
    </source>
</evidence>
<feature type="transmembrane region" description="Helical" evidence="20">
    <location>
        <begin position="789"/>
        <end position="808"/>
    </location>
</feature>
<feature type="compositionally biased region" description="Low complexity" evidence="19">
    <location>
        <begin position="1352"/>
        <end position="1372"/>
    </location>
</feature>
<comment type="caution">
    <text evidence="22">The sequence shown here is derived from an EMBL/GenBank/DDBJ whole genome shotgun (WGS) entry which is preliminary data.</text>
</comment>
<dbReference type="InterPro" id="IPR031649">
    <property type="entry name" value="GPHH_dom"/>
</dbReference>
<evidence type="ECO:0000256" key="9">
    <source>
        <dbReference type="ARBA" id="ARBA00022837"/>
    </source>
</evidence>
<feature type="region of interest" description="Disordered" evidence="19">
    <location>
        <begin position="1194"/>
        <end position="1237"/>
    </location>
</feature>
<dbReference type="InterPro" id="IPR005821">
    <property type="entry name" value="Ion_trans_dom"/>
</dbReference>
<sequence>NALGRNFQRNSSTGRYAAFWSMEKRCRLAVRKAIKSQAFYWIVIVLVFLNTISVASEHYGQPDWHTKFLYVTEFLFLGLFMCEMFIKMYGLGIFTYFQSSFNIFDCVVIVGSVFEVVWSEFKEGASFGFSTLRALRLLRIFKVTRYWSHLRNLVVSLLDSMKSIVSLLFLLFLFILIFALLGMQLFGGEMNFDEGRPSSHFDSFIRALLTVFQILTGEDWNEVMYNGIRSGDDNGYGMVYCSYFIILVVFGNYTLLNVFLAIAVDNLTNAQELTADDEENEAAREEKREEIGRAMENHFQPGTVPPMVNICPPSPQNNDETATKIANFNYGRGKLDANISQNNLKDNLTKDLALTGGTGRPATPQATRPDEASTRSNNMDMPRQNTNTSQEQGGFGQPKPMLPYSSMFIFSPTNPVRRFCHFVVNLRYFDIFIMIVISASSIALAAEDPVNENSYHNLILNYFDYVFTGVFTIELILKIVDLGIILHPKAYCRDPWNILDATVVICALVAFFFTNAKMLSDNAGKNLNTIKSLRVLRVLRPLKTINRVPKLKAVFDCVVNSLKNVSNILVVYSLFNFIFAVIAVQLFKGKFFYCTDESKETMEECKGQYFSYQDGNEPTVEHRQWKRQDFHYDNVAAAMLTLFTVTTGEGWPAVLKHSMDSTLVDTGPQPNFSMEMSIFYVVFFIVFPFFFVNIFVALIIITFQEQGESDLGDQDLDKNQKQCIDFAVNAKPLCRFMPSNIGSFKYRVWKLVVSPKFEYLVMTLIALNTIVLMMKVYDEPSAYRDVLKYLNIAFMCSFTIECFLKLLGFGRNYFKDPWNVFDFITVLGSILDVLISELGDEGFGFNVGMFRLFRAMRLVKLLRQGYTIRLLLWTFLQSFKALPYVCLLILMLFFIAAVIGMQIFGNIKLDSTTEINRHNNFRNFFMALMLLFRCATGENWQRIMLACLGGRECDPESGMTAPECGLDVAYIYFTAFIFFCSFLMLNLFVAVIMDNFDYLTRDSSILGPHHLDEYNRVWAEYDPGATGRIQYTDMYEMLKNMEPPVGFGRKCPNKLAFRKLIRMNMPVAEDGTVHFTTTLFALIRESLQIKVSITEQMDQKDMEMREVIMRLWPVQAKKLIDLLVPPREELTEGKMSVGKIYVGLLITENWKAYKLSQQNGQTHRMQEERDEPSNDEERPPSFFKKLMNVVRAPSARSSQSIDTDHSGDEVDTHSFLRRNSSKRRKPGGFSGGNVNPDMGSVQIRHIRYAGMHGYINSSYSNEEDDMSSGIYATSSGIYDAYSGVYVVSDHFQSLDKRDFSQGLRPEHAGQPLLLTRPQSETGFLSGCRTPSLPPTPVSPRSPALINRSPYESPTTSPGSIRRSPSPRRGFPPDVGFASAVTNICEQAQEIVDQSRRKHKGFRCEDSTSIPNSPQLRSRPRVKRPPLMAQPHVLGSPLPSPQPRIRSEMYRSTSLETRSRSPSPNLTPSSTPMNEYYGGSNLTDRSRSPSPVSSPVQTPPKRSTRKLPKAPVQATKPSSLNLAQPKLKENMPRVMPSPTVPQPSKSPGSINFPRLNASPTHKPKLNIAPVPQNIPPPGKLGRPEPYSPTERNNLNKVSDPRDIPGQTRSLPGHYSRRPNVPPSDHVNSSSRQSPDLCKIRVVDRTRNASVRNIDQSPNRQPSSRSYDRIPVGGSPVARGRVRNPRDNVPVTRDSHASRSPRANHGNGPNGYNNNNNNSKNGRLPMEKMELRGEHNDPVINRSDDDDDDWC</sequence>
<evidence type="ECO:0000256" key="2">
    <source>
        <dbReference type="ARBA" id="ARBA00022448"/>
    </source>
</evidence>
<dbReference type="SMART" id="SM01062">
    <property type="entry name" value="Ca_chan_IQ"/>
    <property type="match status" value="1"/>
</dbReference>
<proteinExistence type="inferred from homology"/>
<feature type="transmembrane region" description="Helical" evidence="20">
    <location>
        <begin position="237"/>
        <end position="264"/>
    </location>
</feature>
<dbReference type="GO" id="GO:0005509">
    <property type="term" value="F:calcium ion binding"/>
    <property type="evidence" value="ECO:0007669"/>
    <property type="project" value="InterPro"/>
</dbReference>